<accession>A0AAE9GXX6</accession>
<dbReference type="Proteomes" id="UP000294721">
    <property type="component" value="Unassembled WGS sequence"/>
</dbReference>
<feature type="chain" id="PRO_5042025880" evidence="1">
    <location>
        <begin position="28"/>
        <end position="406"/>
    </location>
</feature>
<evidence type="ECO:0000313" key="5">
    <source>
        <dbReference type="Proteomes" id="UP000294721"/>
    </source>
</evidence>
<dbReference type="InterPro" id="IPR012938">
    <property type="entry name" value="Glc/Sorbosone_DH"/>
</dbReference>
<evidence type="ECO:0000259" key="2">
    <source>
        <dbReference type="Pfam" id="PF07995"/>
    </source>
</evidence>
<dbReference type="InterPro" id="IPR011042">
    <property type="entry name" value="6-blade_b-propeller_TolB-like"/>
</dbReference>
<proteinExistence type="predicted"/>
<dbReference type="PANTHER" id="PTHR19328:SF75">
    <property type="entry name" value="ALDOSE SUGAR DEHYDROGENASE YLII"/>
    <property type="match status" value="1"/>
</dbReference>
<feature type="signal peptide" evidence="1">
    <location>
        <begin position="1"/>
        <end position="27"/>
    </location>
</feature>
<evidence type="ECO:0000313" key="4">
    <source>
        <dbReference type="EMBL" id="UOO78896.1"/>
    </source>
</evidence>
<protein>
    <submittedName>
        <fullName evidence="3">Glucose/arabinose dehydrogenase</fullName>
    </submittedName>
    <submittedName>
        <fullName evidence="4">PQQ-dependent sugar dehydrogenase</fullName>
    </submittedName>
</protein>
<dbReference type="Proteomes" id="UP000829756">
    <property type="component" value="Chromosome"/>
</dbReference>
<evidence type="ECO:0000313" key="3">
    <source>
        <dbReference type="EMBL" id="TCO97689.1"/>
    </source>
</evidence>
<organism evidence="4 6">
    <name type="scientific">Uruburuella suis</name>
    <dbReference type="NCBI Taxonomy" id="252130"/>
    <lineage>
        <taxon>Bacteria</taxon>
        <taxon>Pseudomonadati</taxon>
        <taxon>Pseudomonadota</taxon>
        <taxon>Betaproteobacteria</taxon>
        <taxon>Neisseriales</taxon>
        <taxon>Neisseriaceae</taxon>
        <taxon>Uruburuella</taxon>
    </lineage>
</organism>
<dbReference type="EMBL" id="SLXE01000053">
    <property type="protein sequence ID" value="TCO97689.1"/>
    <property type="molecule type" value="Genomic_DNA"/>
</dbReference>
<dbReference type="InterPro" id="IPR011041">
    <property type="entry name" value="Quinoprot_gluc/sorb_DH_b-prop"/>
</dbReference>
<evidence type="ECO:0000256" key="1">
    <source>
        <dbReference type="SAM" id="SignalP"/>
    </source>
</evidence>
<sequence>MSILKQPFAPARLALPVLLALSAAACAENVSDGLAEAAPQTASAGVVQTVLTTATRAQPQEAAQQWRWQTVATGLNHPWGLAFLPDGRFLISERSGDLRVVDAQGRISAPVTGLPKIDVGGQGGLLDVALDENFADNGRVYFCFSEPGSGGNSTALAEGILSPEGGRLSQVKTLFSQAPKVRSNRHFGCRIALAPGYIYLGMGDRGSRSEEAQNLGSHIGKIVRLSRNGSVPADNPFVQQSSARGEIWSYGHRNIQGMALDAQGRLWASEHGAQGGDEINLIAAGKNYGWPVIAYGKDYGGGQIGAGITAQAGMEQPLYYWDPSMAPSGMAFVGSNPYGSDWRGNLLAGSLKFGYVARLTLDGERVVREEKINVGERVRDVRQAPDGFIYIVSDSSNGKLMKLLPR</sequence>
<evidence type="ECO:0000313" key="6">
    <source>
        <dbReference type="Proteomes" id="UP000829756"/>
    </source>
</evidence>
<dbReference type="Gene3D" id="2.120.10.30">
    <property type="entry name" value="TolB, C-terminal domain"/>
    <property type="match status" value="1"/>
</dbReference>
<dbReference type="KEGG" id="usu:LVJ78_09360"/>
<dbReference type="Pfam" id="PF07995">
    <property type="entry name" value="GSDH"/>
    <property type="match status" value="1"/>
</dbReference>
<dbReference type="SUPFAM" id="SSF50952">
    <property type="entry name" value="Soluble quinoprotein glucose dehydrogenase"/>
    <property type="match status" value="1"/>
</dbReference>
<keyword evidence="1" id="KW-0732">Signal</keyword>
<dbReference type="PROSITE" id="PS51257">
    <property type="entry name" value="PROKAR_LIPOPROTEIN"/>
    <property type="match status" value="1"/>
</dbReference>
<dbReference type="EMBL" id="CP091507">
    <property type="protein sequence ID" value="UOO78896.1"/>
    <property type="molecule type" value="Genomic_DNA"/>
</dbReference>
<name>A0AAE9GXX6_9NEIS</name>
<reference evidence="3 5" key="1">
    <citation type="submission" date="2019-03" db="EMBL/GenBank/DDBJ databases">
        <title>Genomic Encyclopedia of Type Strains, Phase IV (KMG-IV): sequencing the most valuable type-strain genomes for metagenomic binning, comparative biology and taxonomic classification.</title>
        <authorList>
            <person name="Goeker M."/>
        </authorList>
    </citation>
    <scope>NUCLEOTIDE SEQUENCE [LARGE SCALE GENOMIC DNA]</scope>
    <source>
        <strain evidence="3 5">DSM 17474</strain>
    </source>
</reference>
<keyword evidence="5" id="KW-1185">Reference proteome</keyword>
<gene>
    <name evidence="3" type="ORF">EV680_15310</name>
    <name evidence="4" type="ORF">LVJ78_09360</name>
</gene>
<dbReference type="PANTHER" id="PTHR19328">
    <property type="entry name" value="HEDGEHOG-INTERACTING PROTEIN"/>
    <property type="match status" value="1"/>
</dbReference>
<reference evidence="4" key="3">
    <citation type="journal article" date="2022" name="Res Sq">
        <title>Evolution of multicellular longitudinally dividing oral cavity symbionts (Neisseriaceae).</title>
        <authorList>
            <person name="Nyongesa S."/>
            <person name="Weber P."/>
            <person name="Bernet E."/>
            <person name="Pullido F."/>
            <person name="Nieckarz M."/>
            <person name="Delaby M."/>
            <person name="Nieves C."/>
            <person name="Viehboeck T."/>
            <person name="Krause N."/>
            <person name="Rivera-Millot A."/>
            <person name="Nakamura A."/>
            <person name="Vischer N."/>
            <person name="VanNieuwenhze M."/>
            <person name="Brun Y."/>
            <person name="Cava F."/>
            <person name="Bulgheresi S."/>
            <person name="Veyrier F."/>
        </authorList>
    </citation>
    <scope>NUCLEOTIDE SEQUENCE</scope>
    <source>
        <strain evidence="4">1258/02</strain>
    </source>
</reference>
<dbReference type="AlphaFoldDB" id="A0AAE9GXX6"/>
<reference evidence="4" key="2">
    <citation type="submission" date="2021-12" db="EMBL/GenBank/DDBJ databases">
        <authorList>
            <person name="Veyrier F.J."/>
        </authorList>
    </citation>
    <scope>NUCLEOTIDE SEQUENCE</scope>
    <source>
        <strain evidence="4">1258/02</strain>
    </source>
</reference>
<dbReference type="RefSeq" id="WP_132954910.1">
    <property type="nucleotide sequence ID" value="NZ_CALJUB010000162.1"/>
</dbReference>
<feature type="domain" description="Glucose/Sorbosone dehydrogenase" evidence="2">
    <location>
        <begin position="75"/>
        <end position="402"/>
    </location>
</feature>